<dbReference type="AlphaFoldDB" id="X0WN36"/>
<name>X0WN36_9ZZZZ</name>
<proteinExistence type="predicted"/>
<accession>X0WN36</accession>
<evidence type="ECO:0000313" key="1">
    <source>
        <dbReference type="EMBL" id="GAG25928.1"/>
    </source>
</evidence>
<sequence length="29" mass="3244">CEGCPFYEELPEDEKEEVKGKAGVGKWAD</sequence>
<gene>
    <name evidence="1" type="ORF">S01H1_48001</name>
</gene>
<feature type="non-terminal residue" evidence="1">
    <location>
        <position position="1"/>
    </location>
</feature>
<comment type="caution">
    <text evidence="1">The sequence shown here is derived from an EMBL/GenBank/DDBJ whole genome shotgun (WGS) entry which is preliminary data.</text>
</comment>
<organism evidence="1">
    <name type="scientific">marine sediment metagenome</name>
    <dbReference type="NCBI Taxonomy" id="412755"/>
    <lineage>
        <taxon>unclassified sequences</taxon>
        <taxon>metagenomes</taxon>
        <taxon>ecological metagenomes</taxon>
    </lineage>
</organism>
<protein>
    <submittedName>
        <fullName evidence="1">Uncharacterized protein</fullName>
    </submittedName>
</protein>
<reference evidence="1" key="1">
    <citation type="journal article" date="2014" name="Front. Microbiol.">
        <title>High frequency of phylogenetically diverse reductive dehalogenase-homologous genes in deep subseafloor sedimentary metagenomes.</title>
        <authorList>
            <person name="Kawai M."/>
            <person name="Futagami T."/>
            <person name="Toyoda A."/>
            <person name="Takaki Y."/>
            <person name="Nishi S."/>
            <person name="Hori S."/>
            <person name="Arai W."/>
            <person name="Tsubouchi T."/>
            <person name="Morono Y."/>
            <person name="Uchiyama I."/>
            <person name="Ito T."/>
            <person name="Fujiyama A."/>
            <person name="Inagaki F."/>
            <person name="Takami H."/>
        </authorList>
    </citation>
    <scope>NUCLEOTIDE SEQUENCE</scope>
    <source>
        <strain evidence="1">Expedition CK06-06</strain>
    </source>
</reference>
<dbReference type="EMBL" id="BARS01030804">
    <property type="protein sequence ID" value="GAG25928.1"/>
    <property type="molecule type" value="Genomic_DNA"/>
</dbReference>